<keyword evidence="4" id="KW-1185">Reference proteome</keyword>
<accession>A0ABS9Q234</accession>
<dbReference type="Proteomes" id="UP001521931">
    <property type="component" value="Unassembled WGS sequence"/>
</dbReference>
<reference evidence="3 4" key="1">
    <citation type="submission" date="2022-02" db="EMBL/GenBank/DDBJ databases">
        <title>Uncovering new skin microbiome diversity through culturing and metagenomics.</title>
        <authorList>
            <person name="Conlan S."/>
            <person name="Deming C."/>
            <person name="Nisc Comparative Sequencing Program N."/>
            <person name="Segre J.A."/>
        </authorList>
    </citation>
    <scope>NUCLEOTIDE SEQUENCE [LARGE SCALE GENOMIC DNA]</scope>
    <source>
        <strain evidence="3 4">ACRQZ</strain>
    </source>
</reference>
<evidence type="ECO:0000256" key="1">
    <source>
        <dbReference type="SAM" id="MobiDB-lite"/>
    </source>
</evidence>
<feature type="compositionally biased region" description="Low complexity" evidence="1">
    <location>
        <begin position="34"/>
        <end position="46"/>
    </location>
</feature>
<dbReference type="EMBL" id="JAKRCV010000011">
    <property type="protein sequence ID" value="MCG7321387.1"/>
    <property type="molecule type" value="Genomic_DNA"/>
</dbReference>
<keyword evidence="2" id="KW-0472">Membrane</keyword>
<gene>
    <name evidence="3" type="ORF">MHL29_05690</name>
</gene>
<feature type="region of interest" description="Disordered" evidence="1">
    <location>
        <begin position="1"/>
        <end position="47"/>
    </location>
</feature>
<evidence type="ECO:0000313" key="4">
    <source>
        <dbReference type="Proteomes" id="UP001521931"/>
    </source>
</evidence>
<evidence type="ECO:0000313" key="3">
    <source>
        <dbReference type="EMBL" id="MCG7321387.1"/>
    </source>
</evidence>
<evidence type="ECO:0000256" key="2">
    <source>
        <dbReference type="SAM" id="Phobius"/>
    </source>
</evidence>
<keyword evidence="2" id="KW-0812">Transmembrane</keyword>
<evidence type="ECO:0008006" key="5">
    <source>
        <dbReference type="Google" id="ProtNLM"/>
    </source>
</evidence>
<dbReference type="RefSeq" id="WP_239263007.1">
    <property type="nucleotide sequence ID" value="NZ_JAKRCV010000011.1"/>
</dbReference>
<keyword evidence="2" id="KW-1133">Transmembrane helix</keyword>
<feature type="transmembrane region" description="Helical" evidence="2">
    <location>
        <begin position="70"/>
        <end position="101"/>
    </location>
</feature>
<proteinExistence type="predicted"/>
<feature type="transmembrane region" description="Helical" evidence="2">
    <location>
        <begin position="113"/>
        <end position="143"/>
    </location>
</feature>
<organism evidence="3 4">
    <name type="scientific">Arsenicicoccus bolidensis</name>
    <dbReference type="NCBI Taxonomy" id="229480"/>
    <lineage>
        <taxon>Bacteria</taxon>
        <taxon>Bacillati</taxon>
        <taxon>Actinomycetota</taxon>
        <taxon>Actinomycetes</taxon>
        <taxon>Micrococcales</taxon>
        <taxon>Intrasporangiaceae</taxon>
        <taxon>Arsenicicoccus</taxon>
    </lineage>
</organism>
<name>A0ABS9Q234_9MICO</name>
<sequence>MSTQPPADDQTPRSYAEGGHPAQPGYGQQGYGQQGYEQGYEQGHGQPAYGRPAYGQPAYGAPSPGAPVNAIVLTVVSVLAVLSTAFIVGLPSAILGIIGLAQHGNDPRRANRLANIGWILLVLNVVLGVVLLIAGVAGFLWFVEQADLPSMTPSPAPTLTSTPAAV</sequence>
<protein>
    <recommendedName>
        <fullName evidence="5">DUF4190 domain-containing protein</fullName>
    </recommendedName>
</protein>
<comment type="caution">
    <text evidence="3">The sequence shown here is derived from an EMBL/GenBank/DDBJ whole genome shotgun (WGS) entry which is preliminary data.</text>
</comment>